<dbReference type="NCBIfam" id="TIGR01167">
    <property type="entry name" value="LPXTG_anchor"/>
    <property type="match status" value="1"/>
</dbReference>
<keyword evidence="4" id="KW-0572">Peptidoglycan-anchor</keyword>
<evidence type="ECO:0000256" key="4">
    <source>
        <dbReference type="ARBA" id="ARBA00023088"/>
    </source>
</evidence>
<dbReference type="EMBL" id="JPFZ01000010">
    <property type="protein sequence ID" value="KEQ47195.1"/>
    <property type="molecule type" value="Genomic_DNA"/>
</dbReference>
<gene>
    <name evidence="7" type="ORF">SK608_1615</name>
</gene>
<proteinExistence type="predicted"/>
<dbReference type="AlphaFoldDB" id="A0A081QW72"/>
<comment type="caution">
    <text evidence="7">The sequence shown here is derived from an EMBL/GenBank/DDBJ whole genome shotgun (WGS) entry which is preliminary data.</text>
</comment>
<evidence type="ECO:0000313" key="8">
    <source>
        <dbReference type="Proteomes" id="UP000028022"/>
    </source>
</evidence>
<feature type="compositionally biased region" description="Low complexity" evidence="5">
    <location>
        <begin position="358"/>
        <end position="381"/>
    </location>
</feature>
<dbReference type="Pfam" id="PF18938">
    <property type="entry name" value="aRib"/>
    <property type="match status" value="4"/>
</dbReference>
<dbReference type="Gene3D" id="3.10.20.890">
    <property type="match status" value="5"/>
</dbReference>
<evidence type="ECO:0000313" key="7">
    <source>
        <dbReference type="EMBL" id="KEQ47195.1"/>
    </source>
</evidence>
<feature type="region of interest" description="Disordered" evidence="5">
    <location>
        <begin position="328"/>
        <end position="404"/>
    </location>
</feature>
<dbReference type="InterPro" id="IPR044024">
    <property type="entry name" value="aRib"/>
</dbReference>
<keyword evidence="2" id="KW-0964">Secreted</keyword>
<dbReference type="Pfam" id="PF00746">
    <property type="entry name" value="Gram_pos_anchor"/>
    <property type="match status" value="1"/>
</dbReference>
<evidence type="ECO:0000256" key="1">
    <source>
        <dbReference type="ARBA" id="ARBA00022512"/>
    </source>
</evidence>
<keyword evidence="3" id="KW-0732">Signal</keyword>
<accession>A0A081QW72</accession>
<dbReference type="PROSITE" id="PS50847">
    <property type="entry name" value="GRAM_POS_ANCHORING"/>
    <property type="match status" value="1"/>
</dbReference>
<protein>
    <submittedName>
        <fullName evidence="7">LPXTG-motif cell wall anchor domain protein</fullName>
    </submittedName>
</protein>
<keyword evidence="1" id="KW-0134">Cell wall</keyword>
<feature type="domain" description="Gram-positive cocci surface proteins LPxTG" evidence="6">
    <location>
        <begin position="393"/>
        <end position="429"/>
    </location>
</feature>
<evidence type="ECO:0000259" key="6">
    <source>
        <dbReference type="PROSITE" id="PS50847"/>
    </source>
</evidence>
<feature type="compositionally biased region" description="Polar residues" evidence="5">
    <location>
        <begin position="382"/>
        <end position="399"/>
    </location>
</feature>
<evidence type="ECO:0000256" key="2">
    <source>
        <dbReference type="ARBA" id="ARBA00022525"/>
    </source>
</evidence>
<name>A0A081QW72_STRMT</name>
<organism evidence="7 8">
    <name type="scientific">Streptococcus mitis</name>
    <dbReference type="NCBI Taxonomy" id="28037"/>
    <lineage>
        <taxon>Bacteria</taxon>
        <taxon>Bacillati</taxon>
        <taxon>Bacillota</taxon>
        <taxon>Bacilli</taxon>
        <taxon>Lactobacillales</taxon>
        <taxon>Streptococcaceae</taxon>
        <taxon>Streptococcus</taxon>
        <taxon>Streptococcus mitis group</taxon>
    </lineage>
</organism>
<evidence type="ECO:0000256" key="5">
    <source>
        <dbReference type="SAM" id="MobiDB-lite"/>
    </source>
</evidence>
<dbReference type="Proteomes" id="UP000028022">
    <property type="component" value="Unassembled WGS sequence"/>
</dbReference>
<dbReference type="InterPro" id="IPR019931">
    <property type="entry name" value="LPXTG_anchor"/>
</dbReference>
<evidence type="ECO:0000256" key="3">
    <source>
        <dbReference type="ARBA" id="ARBA00022729"/>
    </source>
</evidence>
<reference evidence="7 8" key="1">
    <citation type="submission" date="2014-05" db="EMBL/GenBank/DDBJ databases">
        <authorList>
            <person name="Daugherty S.C."/>
            <person name="Tallon L.J."/>
            <person name="Sadzewicz L."/>
            <person name="Kilian M."/>
            <person name="Tettelin H."/>
        </authorList>
    </citation>
    <scope>NUCLEOTIDE SEQUENCE [LARGE SCALE GENOMIC DNA]</scope>
    <source>
        <strain evidence="7 8">SK608</strain>
    </source>
</reference>
<sequence length="429" mass="43898">MIEDKVKAVNPGSTVVVTNNGTTTVTTPSGKTAVIPGVDLTKTEKSVPTPNAGNDIVKPADKTVVSDPNALTPEEKKVIEDKVKAVNPGSTVVVANNGTTTVTTPSGKTAVIPGVDLTKTEKSVPTPNAGNDIVKPADKTVVSDPNALTPEEKKVIEDKVKAVNPGSTVVVTNNGTTTVTTPSGKTAVIPGVDLTKTEKSVPTPNAGNDIVKPADKTVVSDPNALTPEEKKVIEDKVKAVNPGSIVVVTNNGTTTVTTPSGKTAVIPGVDLTKSGDITTRPNEGNDIVTPADKTVVSNPDALTPEEKKVIEDKVKAVNPGSTVVVDDKGNATVTTPSGKTAVIPGADLTKTEEDVMKPSTAPSESESTLASTSADTLSSETPSESTGKSRQQLPNTGTEASKSSVLLGALAAVTGLGLFAKRRKRDDEE</sequence>